<evidence type="ECO:0000313" key="3">
    <source>
        <dbReference type="Proteomes" id="UP000663873"/>
    </source>
</evidence>
<gene>
    <name evidence="2" type="ORF">UJA718_LOCUS32679</name>
</gene>
<sequence length="22" mass="2267">MESQSSSVTPVAVESQGGESRD</sequence>
<organism evidence="2 3">
    <name type="scientific">Rotaria socialis</name>
    <dbReference type="NCBI Taxonomy" id="392032"/>
    <lineage>
        <taxon>Eukaryota</taxon>
        <taxon>Metazoa</taxon>
        <taxon>Spiralia</taxon>
        <taxon>Gnathifera</taxon>
        <taxon>Rotifera</taxon>
        <taxon>Eurotatoria</taxon>
        <taxon>Bdelloidea</taxon>
        <taxon>Philodinida</taxon>
        <taxon>Philodinidae</taxon>
        <taxon>Rotaria</taxon>
    </lineage>
</organism>
<name>A0A821EBR7_9BILA</name>
<dbReference type="EMBL" id="CAJOBP010028239">
    <property type="protein sequence ID" value="CAF4632885.1"/>
    <property type="molecule type" value="Genomic_DNA"/>
</dbReference>
<comment type="caution">
    <text evidence="2">The sequence shown here is derived from an EMBL/GenBank/DDBJ whole genome shotgun (WGS) entry which is preliminary data.</text>
</comment>
<keyword evidence="3" id="KW-1185">Reference proteome</keyword>
<reference evidence="2" key="1">
    <citation type="submission" date="2021-02" db="EMBL/GenBank/DDBJ databases">
        <authorList>
            <person name="Nowell W R."/>
        </authorList>
    </citation>
    <scope>NUCLEOTIDE SEQUENCE</scope>
</reference>
<feature type="non-terminal residue" evidence="2">
    <location>
        <position position="22"/>
    </location>
</feature>
<accession>A0A821EBR7</accession>
<dbReference type="AlphaFoldDB" id="A0A821EBR7"/>
<feature type="region of interest" description="Disordered" evidence="1">
    <location>
        <begin position="1"/>
        <end position="22"/>
    </location>
</feature>
<evidence type="ECO:0000256" key="1">
    <source>
        <dbReference type="SAM" id="MobiDB-lite"/>
    </source>
</evidence>
<protein>
    <submittedName>
        <fullName evidence="2">Uncharacterized protein</fullName>
    </submittedName>
</protein>
<evidence type="ECO:0000313" key="2">
    <source>
        <dbReference type="EMBL" id="CAF4632885.1"/>
    </source>
</evidence>
<proteinExistence type="predicted"/>
<dbReference type="Proteomes" id="UP000663873">
    <property type="component" value="Unassembled WGS sequence"/>
</dbReference>